<dbReference type="EMBL" id="PVLV01000087">
    <property type="protein sequence ID" value="PRH79995.1"/>
    <property type="molecule type" value="Genomic_DNA"/>
</dbReference>
<evidence type="ECO:0000259" key="5">
    <source>
        <dbReference type="Pfam" id="PF00205"/>
    </source>
</evidence>
<reference evidence="8 9" key="1">
    <citation type="submission" date="2018-03" db="EMBL/GenBank/DDBJ databases">
        <title>Novel Streptomyces sp. from soil.</title>
        <authorList>
            <person name="Tan G.Y.A."/>
            <person name="Lee Z.Y."/>
        </authorList>
    </citation>
    <scope>NUCLEOTIDE SEQUENCE [LARGE SCALE GENOMIC DNA]</scope>
    <source>
        <strain evidence="8 9">ST5x</strain>
    </source>
</reference>
<dbReference type="GO" id="GO:0000287">
    <property type="term" value="F:magnesium ion binding"/>
    <property type="evidence" value="ECO:0007669"/>
    <property type="project" value="InterPro"/>
</dbReference>
<feature type="domain" description="Thiamine pyrophosphate enzyme TPP-binding" evidence="6">
    <location>
        <begin position="430"/>
        <end position="498"/>
    </location>
</feature>
<dbReference type="Pfam" id="PF00205">
    <property type="entry name" value="TPP_enzyme_M"/>
    <property type="match status" value="1"/>
</dbReference>
<evidence type="ECO:0000259" key="7">
    <source>
        <dbReference type="Pfam" id="PF02776"/>
    </source>
</evidence>
<dbReference type="Gene3D" id="3.40.50.1220">
    <property type="entry name" value="TPP-binding domain"/>
    <property type="match status" value="1"/>
</dbReference>
<keyword evidence="9" id="KW-1185">Reference proteome</keyword>
<dbReference type="PANTHER" id="PTHR18968:SF167">
    <property type="entry name" value="ACETOLACTATE SYNTHASE LARGE SUBUNIT ILVB2-RELATED"/>
    <property type="match status" value="1"/>
</dbReference>
<evidence type="ECO:0000256" key="3">
    <source>
        <dbReference type="RuleBase" id="RU362132"/>
    </source>
</evidence>
<dbReference type="GO" id="GO:0009097">
    <property type="term" value="P:isoleucine biosynthetic process"/>
    <property type="evidence" value="ECO:0007669"/>
    <property type="project" value="TreeGrafter"/>
</dbReference>
<dbReference type="AlphaFoldDB" id="A0A2S9PZY4"/>
<keyword evidence="2 3" id="KW-0786">Thiamine pyrophosphate</keyword>
<proteinExistence type="inferred from homology"/>
<dbReference type="GO" id="GO:0009099">
    <property type="term" value="P:L-valine biosynthetic process"/>
    <property type="evidence" value="ECO:0007669"/>
    <property type="project" value="TreeGrafter"/>
</dbReference>
<feature type="domain" description="Thiamine pyrophosphate enzyme central" evidence="5">
    <location>
        <begin position="244"/>
        <end position="349"/>
    </location>
</feature>
<dbReference type="GO" id="GO:0030976">
    <property type="term" value="F:thiamine pyrophosphate binding"/>
    <property type="evidence" value="ECO:0007669"/>
    <property type="project" value="InterPro"/>
</dbReference>
<dbReference type="Pfam" id="PF02776">
    <property type="entry name" value="TPP_enzyme_N"/>
    <property type="match status" value="1"/>
</dbReference>
<feature type="domain" description="Thiamine pyrophosphate enzyme N-terminal TPP-binding" evidence="7">
    <location>
        <begin position="52"/>
        <end position="161"/>
    </location>
</feature>
<dbReference type="Gene3D" id="3.40.50.970">
    <property type="match status" value="2"/>
</dbReference>
<sequence>MRFRSPPRSHRRIPPLHNFEGLTSFRGRPVRERRKRQVCASSRTERRPVVRSVREVVADSLAASQVSTVFALMGAANQELMCDLSERHGIRLVHGRHESGTVGMADGYSRFSGTLGVATVTSGPGVTNTATALAVARAHATPVLLLAGDSPRGDVRNPQYLEQQSFTRLCGGASGYVGDPGVMSRLLGDAGRTLASDAPYTLNMPVDVQESTTDADPVRFTPTRGQGTDLLGDPGHARDGDLVRDTARLLLAAARPVVLAGRGALRAERPVSALADLLGAPVVTTLRAAGFLADHPLWAGVCGPMGDGRSHKILAEADLVLVLGSSLHPLATWALRVRSPRPALVRVDTAEPSGDLPCGTYLRGDVESVADTLVRQLSALLPGGRPRPVLPACDDAFVHRSVSSGVHVRDALDTLRTHLPAQRLMVIGGGHAALSACQAIPPTGRRDFTCVSTDFGAIGQALPVAIGACFARPGERVHHITADGELMMSLAELHTAVRSPPKPSRNALPRHPGPRWTRQCRTMPAGRW</sequence>
<dbReference type="Proteomes" id="UP000239322">
    <property type="component" value="Unassembled WGS sequence"/>
</dbReference>
<organism evidence="8 9">
    <name type="scientific">Streptomyces solincola</name>
    <dbReference type="NCBI Taxonomy" id="2100817"/>
    <lineage>
        <taxon>Bacteria</taxon>
        <taxon>Bacillati</taxon>
        <taxon>Actinomycetota</taxon>
        <taxon>Actinomycetes</taxon>
        <taxon>Kitasatosporales</taxon>
        <taxon>Streptomycetaceae</taxon>
        <taxon>Streptomyces</taxon>
    </lineage>
</organism>
<dbReference type="SUPFAM" id="SSF52518">
    <property type="entry name" value="Thiamin diphosphate-binding fold (THDP-binding)"/>
    <property type="match status" value="2"/>
</dbReference>
<dbReference type="CDD" id="cd07035">
    <property type="entry name" value="TPP_PYR_POX_like"/>
    <property type="match status" value="1"/>
</dbReference>
<dbReference type="OrthoDB" id="3203527at2"/>
<dbReference type="InterPro" id="IPR045229">
    <property type="entry name" value="TPP_enz"/>
</dbReference>
<dbReference type="CDD" id="cd00568">
    <property type="entry name" value="TPP_enzymes"/>
    <property type="match status" value="1"/>
</dbReference>
<evidence type="ECO:0008006" key="10">
    <source>
        <dbReference type="Google" id="ProtNLM"/>
    </source>
</evidence>
<comment type="similarity">
    <text evidence="1 3">Belongs to the TPP enzyme family.</text>
</comment>
<name>A0A2S9PZY4_9ACTN</name>
<evidence type="ECO:0000313" key="8">
    <source>
        <dbReference type="EMBL" id="PRH79995.1"/>
    </source>
</evidence>
<dbReference type="Pfam" id="PF02775">
    <property type="entry name" value="TPP_enzyme_C"/>
    <property type="match status" value="1"/>
</dbReference>
<accession>A0A2S9PZY4</accession>
<dbReference type="InterPro" id="IPR012000">
    <property type="entry name" value="Thiamin_PyroP_enz_cen_dom"/>
</dbReference>
<dbReference type="InterPro" id="IPR029061">
    <property type="entry name" value="THDP-binding"/>
</dbReference>
<feature type="region of interest" description="Disordered" evidence="4">
    <location>
        <begin position="497"/>
        <end position="528"/>
    </location>
</feature>
<evidence type="ECO:0000259" key="6">
    <source>
        <dbReference type="Pfam" id="PF02775"/>
    </source>
</evidence>
<evidence type="ECO:0000256" key="1">
    <source>
        <dbReference type="ARBA" id="ARBA00007812"/>
    </source>
</evidence>
<evidence type="ECO:0000256" key="2">
    <source>
        <dbReference type="ARBA" id="ARBA00023052"/>
    </source>
</evidence>
<protein>
    <recommendedName>
        <fullName evidence="10">Thiamine pyrophosphate-binding protein</fullName>
    </recommendedName>
</protein>
<dbReference type="InterPro" id="IPR029035">
    <property type="entry name" value="DHS-like_NAD/FAD-binding_dom"/>
</dbReference>
<dbReference type="InterPro" id="IPR011766">
    <property type="entry name" value="TPP_enzyme_TPP-bd"/>
</dbReference>
<evidence type="ECO:0000313" key="9">
    <source>
        <dbReference type="Proteomes" id="UP000239322"/>
    </source>
</evidence>
<dbReference type="PANTHER" id="PTHR18968">
    <property type="entry name" value="THIAMINE PYROPHOSPHATE ENZYMES"/>
    <property type="match status" value="1"/>
</dbReference>
<dbReference type="InterPro" id="IPR012001">
    <property type="entry name" value="Thiamin_PyroP_enz_TPP-bd_dom"/>
</dbReference>
<evidence type="ECO:0000256" key="4">
    <source>
        <dbReference type="SAM" id="MobiDB-lite"/>
    </source>
</evidence>
<feature type="region of interest" description="Disordered" evidence="4">
    <location>
        <begin position="211"/>
        <end position="237"/>
    </location>
</feature>
<dbReference type="GO" id="GO:0005948">
    <property type="term" value="C:acetolactate synthase complex"/>
    <property type="evidence" value="ECO:0007669"/>
    <property type="project" value="TreeGrafter"/>
</dbReference>
<gene>
    <name evidence="8" type="ORF">C6N75_06650</name>
</gene>
<comment type="caution">
    <text evidence="8">The sequence shown here is derived from an EMBL/GenBank/DDBJ whole genome shotgun (WGS) entry which is preliminary data.</text>
</comment>
<dbReference type="SUPFAM" id="SSF52467">
    <property type="entry name" value="DHS-like NAD/FAD-binding domain"/>
    <property type="match status" value="1"/>
</dbReference>
<dbReference type="GO" id="GO:0050660">
    <property type="term" value="F:flavin adenine dinucleotide binding"/>
    <property type="evidence" value="ECO:0007669"/>
    <property type="project" value="TreeGrafter"/>
</dbReference>
<dbReference type="GO" id="GO:0003984">
    <property type="term" value="F:acetolactate synthase activity"/>
    <property type="evidence" value="ECO:0007669"/>
    <property type="project" value="TreeGrafter"/>
</dbReference>